<evidence type="ECO:0000256" key="2">
    <source>
        <dbReference type="ARBA" id="ARBA00004651"/>
    </source>
</evidence>
<dbReference type="PANTHER" id="PTHR30529">
    <property type="entry name" value="CYTOCHROME B561"/>
    <property type="match status" value="1"/>
</dbReference>
<keyword evidence="9 13" id="KW-1133">Transmembrane helix</keyword>
<dbReference type="GO" id="GO:0020037">
    <property type="term" value="F:heme binding"/>
    <property type="evidence" value="ECO:0007669"/>
    <property type="project" value="TreeGrafter"/>
</dbReference>
<keyword evidence="6 13" id="KW-0812">Transmembrane</keyword>
<evidence type="ECO:0000256" key="11">
    <source>
        <dbReference type="ARBA" id="ARBA00023136"/>
    </source>
</evidence>
<feature type="transmembrane region" description="Helical" evidence="13">
    <location>
        <begin position="54"/>
        <end position="75"/>
    </location>
</feature>
<dbReference type="Pfam" id="PF01292">
    <property type="entry name" value="Ni_hydr_CYTB"/>
    <property type="match status" value="1"/>
</dbReference>
<evidence type="ECO:0000256" key="8">
    <source>
        <dbReference type="ARBA" id="ARBA00022982"/>
    </source>
</evidence>
<sequence>MNRTNPLLDNPDGYGVISRSLHWLMAVLFVWQFISTTLRVFAKDTPIYNFIWPTHYQVGFALLLLVLVRGIWGLLNASRRPHKTGLVGKLAAFGHLVIYALMFVVPALALLRSYGNGRGFSFLGMEIFVQTGVQNPSLTAPGIAAHGLLGWLLLAVIVAHVLMAFIHHFALRDNTLHLMTGRRTAS</sequence>
<evidence type="ECO:0000256" key="3">
    <source>
        <dbReference type="ARBA" id="ARBA00022448"/>
    </source>
</evidence>
<keyword evidence="8" id="KW-0249">Electron transport</keyword>
<keyword evidence="11 13" id="KW-0472">Membrane</keyword>
<dbReference type="SUPFAM" id="SSF81342">
    <property type="entry name" value="Transmembrane di-heme cytochromes"/>
    <property type="match status" value="1"/>
</dbReference>
<dbReference type="InterPro" id="IPR052168">
    <property type="entry name" value="Cytochrome_b561_oxidase"/>
</dbReference>
<feature type="domain" description="Cytochrome b561 bacterial/Ni-hydrogenase" evidence="14">
    <location>
        <begin position="14"/>
        <end position="181"/>
    </location>
</feature>
<dbReference type="GO" id="GO:0046872">
    <property type="term" value="F:metal ion binding"/>
    <property type="evidence" value="ECO:0007669"/>
    <property type="project" value="UniProtKB-KW"/>
</dbReference>
<name>A0A256F137_9HYPH</name>
<reference evidence="15 16" key="1">
    <citation type="submission" date="2017-07" db="EMBL/GenBank/DDBJ databases">
        <title>Phylogenetic study on the rhizospheric bacterium Ochrobactrum sp. A44.</title>
        <authorList>
            <person name="Krzyzanowska D.M."/>
            <person name="Ossowicki A."/>
            <person name="Rajewska M."/>
            <person name="Maciag T."/>
            <person name="Kaczynski Z."/>
            <person name="Czerwicka M."/>
            <person name="Jafra S."/>
        </authorList>
    </citation>
    <scope>NUCLEOTIDE SEQUENCE [LARGE SCALE GENOMIC DNA]</scope>
    <source>
        <strain evidence="15 16">DSM 7216</strain>
    </source>
</reference>
<keyword evidence="5" id="KW-0349">Heme</keyword>
<keyword evidence="3" id="KW-0813">Transport</keyword>
<evidence type="ECO:0000256" key="5">
    <source>
        <dbReference type="ARBA" id="ARBA00022617"/>
    </source>
</evidence>
<dbReference type="Proteomes" id="UP000215590">
    <property type="component" value="Unassembled WGS sequence"/>
</dbReference>
<keyword evidence="16" id="KW-1185">Reference proteome</keyword>
<evidence type="ECO:0000256" key="6">
    <source>
        <dbReference type="ARBA" id="ARBA00022692"/>
    </source>
</evidence>
<evidence type="ECO:0000313" key="16">
    <source>
        <dbReference type="Proteomes" id="UP000215590"/>
    </source>
</evidence>
<evidence type="ECO:0000256" key="10">
    <source>
        <dbReference type="ARBA" id="ARBA00023004"/>
    </source>
</evidence>
<dbReference type="AlphaFoldDB" id="A0A256F137"/>
<keyword evidence="4" id="KW-1003">Cell membrane</keyword>
<dbReference type="RefSeq" id="WP_094509823.1">
    <property type="nucleotide sequence ID" value="NZ_JBHEEK010000016.1"/>
</dbReference>
<dbReference type="OrthoDB" id="7280471at2"/>
<comment type="subcellular location">
    <subcellularLocation>
        <location evidence="2">Cell membrane</location>
        <topology evidence="2">Multi-pass membrane protein</topology>
    </subcellularLocation>
</comment>
<feature type="transmembrane region" description="Helical" evidence="13">
    <location>
        <begin position="96"/>
        <end position="115"/>
    </location>
</feature>
<dbReference type="PANTHER" id="PTHR30529:SF7">
    <property type="entry name" value="CYTOCHROME B561 BACTERIAL_NI-HYDROGENASE DOMAIN-CONTAINING PROTEIN"/>
    <property type="match status" value="1"/>
</dbReference>
<evidence type="ECO:0000256" key="4">
    <source>
        <dbReference type="ARBA" id="ARBA00022475"/>
    </source>
</evidence>
<organism evidence="15 16">
    <name type="scientific">Brucella thiophenivorans</name>
    <dbReference type="NCBI Taxonomy" id="571255"/>
    <lineage>
        <taxon>Bacteria</taxon>
        <taxon>Pseudomonadati</taxon>
        <taxon>Pseudomonadota</taxon>
        <taxon>Alphaproteobacteria</taxon>
        <taxon>Hyphomicrobiales</taxon>
        <taxon>Brucellaceae</taxon>
        <taxon>Brucella/Ochrobactrum group</taxon>
        <taxon>Brucella</taxon>
    </lineage>
</organism>
<evidence type="ECO:0000259" key="14">
    <source>
        <dbReference type="Pfam" id="PF01292"/>
    </source>
</evidence>
<feature type="transmembrane region" description="Helical" evidence="13">
    <location>
        <begin position="21"/>
        <end position="42"/>
    </location>
</feature>
<dbReference type="GO" id="GO:0005886">
    <property type="term" value="C:plasma membrane"/>
    <property type="evidence" value="ECO:0007669"/>
    <property type="project" value="UniProtKB-SubCell"/>
</dbReference>
<comment type="caution">
    <text evidence="15">The sequence shown here is derived from an EMBL/GenBank/DDBJ whole genome shotgun (WGS) entry which is preliminary data.</text>
</comment>
<accession>A0A256F137</accession>
<gene>
    <name evidence="15" type="ORF">CEV31_3988</name>
</gene>
<comment type="similarity">
    <text evidence="12">Belongs to the cytochrome b561 family.</text>
</comment>
<dbReference type="GO" id="GO:0009055">
    <property type="term" value="F:electron transfer activity"/>
    <property type="evidence" value="ECO:0007669"/>
    <property type="project" value="InterPro"/>
</dbReference>
<evidence type="ECO:0000313" key="15">
    <source>
        <dbReference type="EMBL" id="OYR08557.1"/>
    </source>
</evidence>
<dbReference type="InterPro" id="IPR011577">
    <property type="entry name" value="Cyt_b561_bac/Ni-Hgenase"/>
</dbReference>
<keyword evidence="10" id="KW-0408">Iron</keyword>
<evidence type="ECO:0000256" key="1">
    <source>
        <dbReference type="ARBA" id="ARBA00001970"/>
    </source>
</evidence>
<feature type="transmembrane region" description="Helical" evidence="13">
    <location>
        <begin position="148"/>
        <end position="171"/>
    </location>
</feature>
<evidence type="ECO:0000256" key="7">
    <source>
        <dbReference type="ARBA" id="ARBA00022723"/>
    </source>
</evidence>
<proteinExistence type="inferred from homology"/>
<protein>
    <submittedName>
        <fullName evidence="15">Prokaryotic cytochrome b561 family protein</fullName>
    </submittedName>
</protein>
<dbReference type="GO" id="GO:0022904">
    <property type="term" value="P:respiratory electron transport chain"/>
    <property type="evidence" value="ECO:0007669"/>
    <property type="project" value="InterPro"/>
</dbReference>
<evidence type="ECO:0000256" key="12">
    <source>
        <dbReference type="ARBA" id="ARBA00037975"/>
    </source>
</evidence>
<comment type="cofactor">
    <cofactor evidence="1">
        <name>heme b</name>
        <dbReference type="ChEBI" id="CHEBI:60344"/>
    </cofactor>
</comment>
<dbReference type="InterPro" id="IPR016174">
    <property type="entry name" value="Di-haem_cyt_TM"/>
</dbReference>
<keyword evidence="7" id="KW-0479">Metal-binding</keyword>
<evidence type="ECO:0000256" key="9">
    <source>
        <dbReference type="ARBA" id="ARBA00022989"/>
    </source>
</evidence>
<dbReference type="EMBL" id="NNRJ01000069">
    <property type="protein sequence ID" value="OYR08557.1"/>
    <property type="molecule type" value="Genomic_DNA"/>
</dbReference>
<evidence type="ECO:0000256" key="13">
    <source>
        <dbReference type="SAM" id="Phobius"/>
    </source>
</evidence>